<reference evidence="1" key="1">
    <citation type="journal article" date="2021" name="Proc. Natl. Acad. Sci. U.S.A.">
        <title>A Catalog of Tens of Thousands of Viruses from Human Metagenomes Reveals Hidden Associations with Chronic Diseases.</title>
        <authorList>
            <person name="Tisza M.J."/>
            <person name="Buck C.B."/>
        </authorList>
    </citation>
    <scope>NUCLEOTIDE SEQUENCE</scope>
    <source>
        <strain evidence="1">CtVii20</strain>
    </source>
</reference>
<accession>A0A8S5QDB1</accession>
<organism evidence="1">
    <name type="scientific">Siphoviridae sp. ctVii20</name>
    <dbReference type="NCBI Taxonomy" id="2825533"/>
    <lineage>
        <taxon>Viruses</taxon>
        <taxon>Duplodnaviria</taxon>
        <taxon>Heunggongvirae</taxon>
        <taxon>Uroviricota</taxon>
        <taxon>Caudoviricetes</taxon>
    </lineage>
</organism>
<evidence type="ECO:0000313" key="1">
    <source>
        <dbReference type="EMBL" id="DAE16843.1"/>
    </source>
</evidence>
<sequence>MKGNLSLCKVIIAILLLLILAGGGYVYCYDTKGLDTEIKTESRQLSLPVPLSDEKVTAEFVNIEIVNFTFRKKAPSHAVVLHLDGNSYPLTVFEAMSLSSPNHSAIPKTANIYVVQLKGKYLELAKKAQKRSITFGYQDGTKITKSFNL</sequence>
<proteinExistence type="predicted"/>
<name>A0A8S5QDB1_9CAUD</name>
<protein>
    <submittedName>
        <fullName evidence="1">Uncharacterized protein</fullName>
    </submittedName>
</protein>
<dbReference type="EMBL" id="BK015631">
    <property type="protein sequence ID" value="DAE16843.1"/>
    <property type="molecule type" value="Genomic_DNA"/>
</dbReference>